<dbReference type="InterPro" id="IPR008042">
    <property type="entry name" value="Retrotrans_Pao"/>
</dbReference>
<dbReference type="Pfam" id="PF05380">
    <property type="entry name" value="Peptidase_A17"/>
    <property type="match status" value="1"/>
</dbReference>
<name>A0A913ZN17_PATMI</name>
<keyword evidence="3" id="KW-1185">Reference proteome</keyword>
<dbReference type="OMA" id="WELPIRT"/>
<dbReference type="Proteomes" id="UP000887568">
    <property type="component" value="Unplaced"/>
</dbReference>
<organism evidence="2 3">
    <name type="scientific">Patiria miniata</name>
    <name type="common">Bat star</name>
    <name type="synonym">Asterina miniata</name>
    <dbReference type="NCBI Taxonomy" id="46514"/>
    <lineage>
        <taxon>Eukaryota</taxon>
        <taxon>Metazoa</taxon>
        <taxon>Echinodermata</taxon>
        <taxon>Eleutherozoa</taxon>
        <taxon>Asterozoa</taxon>
        <taxon>Asteroidea</taxon>
        <taxon>Valvatacea</taxon>
        <taxon>Valvatida</taxon>
        <taxon>Asterinidae</taxon>
        <taxon>Patiria</taxon>
    </lineage>
</organism>
<dbReference type="PANTHER" id="PTHR47331">
    <property type="entry name" value="PHD-TYPE DOMAIN-CONTAINING PROTEIN"/>
    <property type="match status" value="1"/>
</dbReference>
<proteinExistence type="predicted"/>
<dbReference type="GeneID" id="119725213"/>
<evidence type="ECO:0000313" key="3">
    <source>
        <dbReference type="Proteomes" id="UP000887568"/>
    </source>
</evidence>
<dbReference type="EnsemblMetazoa" id="XM_038196577.1">
    <property type="protein sequence ID" value="XP_038052505.1"/>
    <property type="gene ID" value="LOC119725213"/>
</dbReference>
<dbReference type="PANTHER" id="PTHR47331:SF1">
    <property type="entry name" value="GAG-LIKE PROTEIN"/>
    <property type="match status" value="1"/>
</dbReference>
<dbReference type="RefSeq" id="XP_038052505.1">
    <property type="nucleotide sequence ID" value="XM_038196577.1"/>
</dbReference>
<protein>
    <submittedName>
        <fullName evidence="2">Uncharacterized protein</fullName>
    </submittedName>
</protein>
<sequence length="694" mass="78681">MTDGAVGNTSIGANAKLNRLFQFCEGEALAVIRCCAMMQPDEGYAKAKELLRERFGNGYRISETWHRQALEVYQQGHSGSGDTVKSPDVYRMAVHLFGGVWSPSFANVALRRTAEDNVDDFNADVLATVKENFYVDDCLKSLDSEGEAVETVKQLTDILAKGGFRLTKWISNSRRVNESVPPEERAKGVKNLDLSQEELPVERALEVHWDTEHDLLRMKIKSKHGSQTRRGLLSVICSVYDPLGFVFPYILRAKLLFQDEFQIVGKSWDDPLEAETQDHWAKWLDKLSLLKEFAVERCLVPSNFGEISECRLHHFSDASQDACGSVSYARFVNSAGEIHCSFLIGKSRPAPLKTMTIPRLELSAAVVAVKMEQMLRRELKLNVCGSTFWTDSMLVLQYIKNTSKRLHTFAANRVAVIHDGSSVDQWRYVNTDRNPADDASRGLDAHNMISKDRWRKGPEFLWQDEKSWPATPQTPNLLETDREVKKVAVTRATGGAVTADPVARLISKYFSWNHLKKAVAWVLRCKKWLIERRSRSIWSGNRLTAAEMDDAELAVIRYVQRINYEQEIRDLEKGRRSVQRQISIYSLEPIIDDNGVLRLGASHMGGVWELPIRTVRKVLGALLKDQVLDDKRLSTMFSEAEAIVNDRPITAVSDDPNDLEALTPSHPLKFRPGHPMPLSGLTDGDKYRKRWRHV</sequence>
<feature type="region of interest" description="Disordered" evidence="1">
    <location>
        <begin position="665"/>
        <end position="684"/>
    </location>
</feature>
<reference evidence="2" key="1">
    <citation type="submission" date="2022-11" db="UniProtKB">
        <authorList>
            <consortium name="EnsemblMetazoa"/>
        </authorList>
    </citation>
    <scope>IDENTIFICATION</scope>
</reference>
<accession>A0A913ZN17</accession>
<dbReference type="OrthoDB" id="6434680at2759"/>
<evidence type="ECO:0000313" key="2">
    <source>
        <dbReference type="EnsemblMetazoa" id="XP_038052505.1"/>
    </source>
</evidence>
<evidence type="ECO:0000256" key="1">
    <source>
        <dbReference type="SAM" id="MobiDB-lite"/>
    </source>
</evidence>
<dbReference type="AlphaFoldDB" id="A0A913ZN17"/>